<dbReference type="KEGG" id="ssl:SS1G_06520"/>
<name>A7EMH2_SCLS1</name>
<dbReference type="STRING" id="665079.A7EMH2"/>
<gene>
    <name evidence="1" type="ORF">SS1G_06520</name>
</gene>
<accession>A7EMH2</accession>
<keyword evidence="2" id="KW-1185">Reference proteome</keyword>
<evidence type="ECO:0000313" key="1">
    <source>
        <dbReference type="EMBL" id="EDO04038.1"/>
    </source>
</evidence>
<sequence>MRMFEEYGYVVRVGPNDLVIFHPEAMELLDGSKATHTKEPWYDILHPMTSLVFERDKEESHF</sequence>
<dbReference type="GeneID" id="5488760"/>
<dbReference type="EMBL" id="CH476628">
    <property type="protein sequence ID" value="EDO04038.1"/>
    <property type="molecule type" value="Genomic_DNA"/>
</dbReference>
<dbReference type="InParanoid" id="A7EMH2"/>
<dbReference type="Proteomes" id="UP000001312">
    <property type="component" value="Unassembled WGS sequence"/>
</dbReference>
<organism evidence="1 2">
    <name type="scientific">Sclerotinia sclerotiorum (strain ATCC 18683 / 1980 / Ss-1)</name>
    <name type="common">White mold</name>
    <name type="synonym">Whetzelinia sclerotiorum</name>
    <dbReference type="NCBI Taxonomy" id="665079"/>
    <lineage>
        <taxon>Eukaryota</taxon>
        <taxon>Fungi</taxon>
        <taxon>Dikarya</taxon>
        <taxon>Ascomycota</taxon>
        <taxon>Pezizomycotina</taxon>
        <taxon>Leotiomycetes</taxon>
        <taxon>Helotiales</taxon>
        <taxon>Sclerotiniaceae</taxon>
        <taxon>Sclerotinia</taxon>
    </lineage>
</organism>
<proteinExistence type="predicted"/>
<evidence type="ECO:0000313" key="2">
    <source>
        <dbReference type="Proteomes" id="UP000001312"/>
    </source>
</evidence>
<protein>
    <submittedName>
        <fullName evidence="1">Uncharacterized protein</fullName>
    </submittedName>
</protein>
<dbReference type="AlphaFoldDB" id="A7EMH2"/>
<reference evidence="2" key="1">
    <citation type="journal article" date="2011" name="PLoS Genet.">
        <title>Genomic analysis of the necrotrophic fungal pathogens Sclerotinia sclerotiorum and Botrytis cinerea.</title>
        <authorList>
            <person name="Amselem J."/>
            <person name="Cuomo C.A."/>
            <person name="van Kan J.A."/>
            <person name="Viaud M."/>
            <person name="Benito E.P."/>
            <person name="Couloux A."/>
            <person name="Coutinho P.M."/>
            <person name="de Vries R.P."/>
            <person name="Dyer P.S."/>
            <person name="Fillinger S."/>
            <person name="Fournier E."/>
            <person name="Gout L."/>
            <person name="Hahn M."/>
            <person name="Kohn L."/>
            <person name="Lapalu N."/>
            <person name="Plummer K.M."/>
            <person name="Pradier J.M."/>
            <person name="Quevillon E."/>
            <person name="Sharon A."/>
            <person name="Simon A."/>
            <person name="ten Have A."/>
            <person name="Tudzynski B."/>
            <person name="Tudzynski P."/>
            <person name="Wincker P."/>
            <person name="Andrew M."/>
            <person name="Anthouard V."/>
            <person name="Beever R.E."/>
            <person name="Beffa R."/>
            <person name="Benoit I."/>
            <person name="Bouzid O."/>
            <person name="Brault B."/>
            <person name="Chen Z."/>
            <person name="Choquer M."/>
            <person name="Collemare J."/>
            <person name="Cotton P."/>
            <person name="Danchin E.G."/>
            <person name="Da Silva C."/>
            <person name="Gautier A."/>
            <person name="Giraud C."/>
            <person name="Giraud T."/>
            <person name="Gonzalez C."/>
            <person name="Grossetete S."/>
            <person name="Guldener U."/>
            <person name="Henrissat B."/>
            <person name="Howlett B.J."/>
            <person name="Kodira C."/>
            <person name="Kretschmer M."/>
            <person name="Lappartient A."/>
            <person name="Leroch M."/>
            <person name="Levis C."/>
            <person name="Mauceli E."/>
            <person name="Neuveglise C."/>
            <person name="Oeser B."/>
            <person name="Pearson M."/>
            <person name="Poulain J."/>
            <person name="Poussereau N."/>
            <person name="Quesneville H."/>
            <person name="Rascle C."/>
            <person name="Schumacher J."/>
            <person name="Segurens B."/>
            <person name="Sexton A."/>
            <person name="Silva E."/>
            <person name="Sirven C."/>
            <person name="Soanes D.M."/>
            <person name="Talbot N.J."/>
            <person name="Templeton M."/>
            <person name="Yandava C."/>
            <person name="Yarden O."/>
            <person name="Zeng Q."/>
            <person name="Rollins J.A."/>
            <person name="Lebrun M.H."/>
            <person name="Dickman M."/>
        </authorList>
    </citation>
    <scope>NUCLEOTIDE SEQUENCE [LARGE SCALE GENOMIC DNA]</scope>
    <source>
        <strain evidence="2">ATCC 18683 / 1980 / Ss-1</strain>
    </source>
</reference>
<dbReference type="RefSeq" id="XP_001592280.1">
    <property type="nucleotide sequence ID" value="XM_001592230.1"/>
</dbReference>